<feature type="compositionally biased region" description="Polar residues" evidence="1">
    <location>
        <begin position="50"/>
        <end position="62"/>
    </location>
</feature>
<evidence type="ECO:0000313" key="3">
    <source>
        <dbReference type="Proteomes" id="UP001153076"/>
    </source>
</evidence>
<dbReference type="AlphaFoldDB" id="A0A9Q1GRD6"/>
<proteinExistence type="predicted"/>
<feature type="region of interest" description="Disordered" evidence="1">
    <location>
        <begin position="42"/>
        <end position="63"/>
    </location>
</feature>
<comment type="caution">
    <text evidence="2">The sequence shown here is derived from an EMBL/GenBank/DDBJ whole genome shotgun (WGS) entry which is preliminary data.</text>
</comment>
<evidence type="ECO:0000313" key="2">
    <source>
        <dbReference type="EMBL" id="KAJ8423961.1"/>
    </source>
</evidence>
<gene>
    <name evidence="2" type="ORF">Cgig2_008580</name>
</gene>
<dbReference type="EMBL" id="JAKOGI010001814">
    <property type="protein sequence ID" value="KAJ8423961.1"/>
    <property type="molecule type" value="Genomic_DNA"/>
</dbReference>
<evidence type="ECO:0000256" key="1">
    <source>
        <dbReference type="SAM" id="MobiDB-lite"/>
    </source>
</evidence>
<dbReference type="Proteomes" id="UP001153076">
    <property type="component" value="Unassembled WGS sequence"/>
</dbReference>
<protein>
    <submittedName>
        <fullName evidence="2">Uncharacterized protein</fullName>
    </submittedName>
</protein>
<reference evidence="2" key="1">
    <citation type="submission" date="2022-04" db="EMBL/GenBank/DDBJ databases">
        <title>Carnegiea gigantea Genome sequencing and assembly v2.</title>
        <authorList>
            <person name="Copetti D."/>
            <person name="Sanderson M.J."/>
            <person name="Burquez A."/>
            <person name="Wojciechowski M.F."/>
        </authorList>
    </citation>
    <scope>NUCLEOTIDE SEQUENCE</scope>
    <source>
        <strain evidence="2">SGP5-SGP5p</strain>
        <tissue evidence="2">Aerial part</tissue>
    </source>
</reference>
<sequence length="172" mass="19820">MELLEEKKLFMAFKKKPSPSHARMLIDTDHVIEPGPKVFKRKQEDARLGTSKTRNTKHMSQLDSKRRTTLGDFQTLLPMLDLLRIITISFGEQYGDVKSILTFSCLDGELRRSGGNRVAHDLAHRQAFSLEGEIWEFEVPEHVLARVLDDMFTYVDTALYNIPPFSIKKINK</sequence>
<dbReference type="OrthoDB" id="1748181at2759"/>
<keyword evidence="3" id="KW-1185">Reference proteome</keyword>
<organism evidence="2 3">
    <name type="scientific">Carnegiea gigantea</name>
    <dbReference type="NCBI Taxonomy" id="171969"/>
    <lineage>
        <taxon>Eukaryota</taxon>
        <taxon>Viridiplantae</taxon>
        <taxon>Streptophyta</taxon>
        <taxon>Embryophyta</taxon>
        <taxon>Tracheophyta</taxon>
        <taxon>Spermatophyta</taxon>
        <taxon>Magnoliopsida</taxon>
        <taxon>eudicotyledons</taxon>
        <taxon>Gunneridae</taxon>
        <taxon>Pentapetalae</taxon>
        <taxon>Caryophyllales</taxon>
        <taxon>Cactineae</taxon>
        <taxon>Cactaceae</taxon>
        <taxon>Cactoideae</taxon>
        <taxon>Echinocereeae</taxon>
        <taxon>Carnegiea</taxon>
    </lineage>
</organism>
<accession>A0A9Q1GRD6</accession>
<name>A0A9Q1GRD6_9CARY</name>